<dbReference type="PANTHER" id="PTHR11410:SF0">
    <property type="entry name" value="ATP SYNTHASE SUBUNIT A"/>
    <property type="match status" value="1"/>
</dbReference>
<evidence type="ECO:0000256" key="11">
    <source>
        <dbReference type="RuleBase" id="RU004450"/>
    </source>
</evidence>
<geneLocation type="mitochondrion" evidence="13"/>
<keyword evidence="3" id="KW-0813">Transport</keyword>
<keyword evidence="5 12" id="KW-0812">Transmembrane</keyword>
<dbReference type="InterPro" id="IPR023011">
    <property type="entry name" value="ATP_synth_F0_asu_AS"/>
</dbReference>
<keyword evidence="7 12" id="KW-1133">Transmembrane helix</keyword>
<feature type="transmembrane region" description="Helical" evidence="12">
    <location>
        <begin position="183"/>
        <end position="209"/>
    </location>
</feature>
<comment type="similarity">
    <text evidence="2">Belongs to the ATPase A chain family.</text>
</comment>
<dbReference type="EMBL" id="MN175623">
    <property type="protein sequence ID" value="QIC54435.1"/>
    <property type="molecule type" value="Genomic_DNA"/>
</dbReference>
<feature type="transmembrane region" description="Helical" evidence="12">
    <location>
        <begin position="97"/>
        <end position="116"/>
    </location>
</feature>
<reference evidence="13" key="1">
    <citation type="submission" date="2019-07" db="EMBL/GenBank/DDBJ databases">
        <authorList>
            <person name="Benito J.B."/>
            <person name="Niemiller M.L."/>
        </authorList>
    </citation>
    <scope>NUCLEOTIDE SEQUENCE</scope>
</reference>
<dbReference type="SUPFAM" id="SSF81336">
    <property type="entry name" value="F1F0 ATP synthase subunit A"/>
    <property type="match status" value="1"/>
</dbReference>
<organism evidence="13">
    <name type="scientific">Crangonyx forbesi</name>
    <dbReference type="NCBI Taxonomy" id="111557"/>
    <lineage>
        <taxon>Eukaryota</taxon>
        <taxon>Metazoa</taxon>
        <taxon>Ecdysozoa</taxon>
        <taxon>Arthropoda</taxon>
        <taxon>Crustacea</taxon>
        <taxon>Multicrustacea</taxon>
        <taxon>Malacostraca</taxon>
        <taxon>Eumalacostraca</taxon>
        <taxon>Peracarida</taxon>
        <taxon>Amphipoda</taxon>
        <taxon>Senticaudata</taxon>
        <taxon>Gammarida</taxon>
        <taxon>Crangonyctidira</taxon>
        <taxon>Crangonyctoidea</taxon>
        <taxon>Crangonyctidae</taxon>
        <taxon>Crangonyx</taxon>
    </lineage>
</organism>
<evidence type="ECO:0000256" key="1">
    <source>
        <dbReference type="ARBA" id="ARBA00004141"/>
    </source>
</evidence>
<dbReference type="InterPro" id="IPR035908">
    <property type="entry name" value="F0_ATP_A_sf"/>
</dbReference>
<dbReference type="InterPro" id="IPR045083">
    <property type="entry name" value="ATP_synth_F0_asu_bact/mt"/>
</dbReference>
<evidence type="ECO:0000313" key="13">
    <source>
        <dbReference type="EMBL" id="QIC54435.1"/>
    </source>
</evidence>
<gene>
    <name evidence="13" type="primary">ATP6</name>
</gene>
<dbReference type="GO" id="GO:0005743">
    <property type="term" value="C:mitochondrial inner membrane"/>
    <property type="evidence" value="ECO:0007669"/>
    <property type="project" value="UniProtKB-SubCell"/>
</dbReference>
<evidence type="ECO:0000256" key="12">
    <source>
        <dbReference type="SAM" id="Phobius"/>
    </source>
</evidence>
<evidence type="ECO:0000256" key="6">
    <source>
        <dbReference type="ARBA" id="ARBA00022781"/>
    </source>
</evidence>
<feature type="transmembrane region" description="Helical" evidence="12">
    <location>
        <begin position="66"/>
        <end position="91"/>
    </location>
</feature>
<dbReference type="InterPro" id="IPR000568">
    <property type="entry name" value="ATP_synth_F0_asu"/>
</dbReference>
<sequence>MVFNLFSIFDPSTPLFMSMNWLAVPVTVLLVPKPFWLVSPRMKKMVLLTSSYMMSELTPLSKKNKYTFITSVSLFMLILLTNILGLLPFFFTSSSHMSFTTSMALTFWISLILFMVKNNLNSMMAHLVPSGSPSALIPFMVLIELISNCMRPLTLAVRLAANMTAGHLLMVLLSSAMLKAPALYLPFILPFQIFLISLELAVALIQAYVFSVLSTLYLSESSV</sequence>
<feature type="transmembrane region" description="Helical" evidence="12">
    <location>
        <begin position="155"/>
        <end position="176"/>
    </location>
</feature>
<dbReference type="AlphaFoldDB" id="A0A6C0X4X7"/>
<keyword evidence="9 12" id="KW-0472">Membrane</keyword>
<proteinExistence type="inferred from homology"/>
<dbReference type="GO" id="GO:0046933">
    <property type="term" value="F:proton-transporting ATP synthase activity, rotational mechanism"/>
    <property type="evidence" value="ECO:0007669"/>
    <property type="project" value="TreeGrafter"/>
</dbReference>
<keyword evidence="4" id="KW-0138">CF(0)</keyword>
<keyword evidence="8" id="KW-0406">Ion transport</keyword>
<accession>A0A6C0X4X7</accession>
<evidence type="ECO:0000256" key="8">
    <source>
        <dbReference type="ARBA" id="ARBA00023065"/>
    </source>
</evidence>
<keyword evidence="13" id="KW-0496">Mitochondrion</keyword>
<evidence type="ECO:0000256" key="2">
    <source>
        <dbReference type="ARBA" id="ARBA00006810"/>
    </source>
</evidence>
<dbReference type="PANTHER" id="PTHR11410">
    <property type="entry name" value="ATP SYNTHASE SUBUNIT A"/>
    <property type="match status" value="1"/>
</dbReference>
<dbReference type="Pfam" id="PF00119">
    <property type="entry name" value="ATP-synt_A"/>
    <property type="match status" value="1"/>
</dbReference>
<dbReference type="PRINTS" id="PR00123">
    <property type="entry name" value="ATPASEA"/>
</dbReference>
<feature type="transmembrane region" description="Helical" evidence="12">
    <location>
        <begin position="20"/>
        <end position="38"/>
    </location>
</feature>
<dbReference type="PROSITE" id="PS00449">
    <property type="entry name" value="ATPASE_A"/>
    <property type="match status" value="1"/>
</dbReference>
<keyword evidence="6" id="KW-0375">Hydrogen ion transport</keyword>
<evidence type="ECO:0000256" key="5">
    <source>
        <dbReference type="ARBA" id="ARBA00022692"/>
    </source>
</evidence>
<dbReference type="CDD" id="cd00310">
    <property type="entry name" value="ATP-synt_Fo_a_6"/>
    <property type="match status" value="1"/>
</dbReference>
<dbReference type="NCBIfam" id="TIGR01131">
    <property type="entry name" value="ATP_synt_6_or_A"/>
    <property type="match status" value="1"/>
</dbReference>
<evidence type="ECO:0000256" key="10">
    <source>
        <dbReference type="ARBA" id="ARBA00023310"/>
    </source>
</evidence>
<keyword evidence="10" id="KW-0066">ATP synthesis</keyword>
<evidence type="ECO:0000256" key="9">
    <source>
        <dbReference type="ARBA" id="ARBA00023136"/>
    </source>
</evidence>
<dbReference type="GO" id="GO:0045259">
    <property type="term" value="C:proton-transporting ATP synthase complex"/>
    <property type="evidence" value="ECO:0007669"/>
    <property type="project" value="UniProtKB-KW"/>
</dbReference>
<evidence type="ECO:0000256" key="3">
    <source>
        <dbReference type="ARBA" id="ARBA00022448"/>
    </source>
</evidence>
<comment type="subcellular location">
    <subcellularLocation>
        <location evidence="1">Membrane</location>
        <topology evidence="1">Multi-pass membrane protein</topology>
    </subcellularLocation>
    <subcellularLocation>
        <location evidence="11">Mitochondrion inner membrane</location>
        <topology evidence="11">Multi-pass membrane protein</topology>
    </subcellularLocation>
</comment>
<evidence type="ECO:0000256" key="4">
    <source>
        <dbReference type="ARBA" id="ARBA00022547"/>
    </source>
</evidence>
<dbReference type="Gene3D" id="1.20.120.220">
    <property type="entry name" value="ATP synthase, F0 complex, subunit A"/>
    <property type="match status" value="1"/>
</dbReference>
<name>A0A6C0X4X7_9CRUS</name>
<protein>
    <recommendedName>
        <fullName evidence="11">ATP synthase subunit a</fullName>
    </recommendedName>
</protein>
<evidence type="ECO:0000256" key="7">
    <source>
        <dbReference type="ARBA" id="ARBA00022989"/>
    </source>
</evidence>